<accession>A0A377ANT4</accession>
<comment type="similarity">
    <text evidence="2 7">Belongs to the phosphopentomutase family.</text>
</comment>
<comment type="catalytic activity">
    <reaction evidence="7">
        <text>2-deoxy-alpha-D-ribose 1-phosphate = 2-deoxy-D-ribose 5-phosphate</text>
        <dbReference type="Rhea" id="RHEA:27658"/>
        <dbReference type="ChEBI" id="CHEBI:57259"/>
        <dbReference type="ChEBI" id="CHEBI:62877"/>
        <dbReference type="EC" id="5.4.2.7"/>
    </reaction>
</comment>
<dbReference type="AlphaFoldDB" id="A0A377ANT4"/>
<dbReference type="HAMAP" id="MF_00740">
    <property type="entry name" value="Phosphopentomut"/>
    <property type="match status" value="1"/>
</dbReference>
<evidence type="ECO:0000256" key="7">
    <source>
        <dbReference type="HAMAP-Rule" id="MF_00740"/>
    </source>
</evidence>
<dbReference type="NCBIfam" id="NF003766">
    <property type="entry name" value="PRK05362.1"/>
    <property type="match status" value="1"/>
</dbReference>
<dbReference type="SUPFAM" id="SSF143856">
    <property type="entry name" value="DeoB insert domain-like"/>
    <property type="match status" value="1"/>
</dbReference>
<evidence type="ECO:0000256" key="5">
    <source>
        <dbReference type="ARBA" id="ARBA00023211"/>
    </source>
</evidence>
<dbReference type="GO" id="GO:0030145">
    <property type="term" value="F:manganese ion binding"/>
    <property type="evidence" value="ECO:0007669"/>
    <property type="project" value="UniProtKB-UniRule"/>
</dbReference>
<sequence>MKRAFIMVLDSFGIGATEDAERFGDVGADTLGHIAEACAKGEADNGRKGPLNLPNLTRLGLAKAHEGSTGFIPAGMDGNAEVIGAYAWAHEMSSGKDTPSGHWEIAGVPVLFEWGYFSDHENSFPQELLDKLVERANLPGYLGNCHSSGTVILDQLGEEHMKTGKPIFYTSADSVFQIACHEETFGLDKLYELCEIAREELTNGGYNIGRVIARPFIGDKAGNFQRTGNRHDLAVEPPAPTVLQKLVDEKHGQVVSVGKIADIYANCGITKKVKATGLDALFDATIKEMKEAGDNTIVFTNFVDFDSSWGHRRDVAGYAAGLELFDRRLPELMSLLRDDDILILTADHGCDPTWTRY</sequence>
<dbReference type="InterPro" id="IPR010045">
    <property type="entry name" value="DeoB"/>
</dbReference>
<dbReference type="InterPro" id="IPR024052">
    <property type="entry name" value="Phosphopentomutase_DeoB_cap_sf"/>
</dbReference>
<evidence type="ECO:0000256" key="1">
    <source>
        <dbReference type="ARBA" id="ARBA00001936"/>
    </source>
</evidence>
<dbReference type="InterPro" id="IPR006124">
    <property type="entry name" value="Metalloenzyme"/>
</dbReference>
<reference evidence="10 11" key="1">
    <citation type="submission" date="2018-06" db="EMBL/GenBank/DDBJ databases">
        <authorList>
            <consortium name="Pathogen Informatics"/>
            <person name="Doyle S."/>
        </authorList>
    </citation>
    <scope>NUCLEOTIDE SEQUENCE [LARGE SCALE GENOMIC DNA]</scope>
    <source>
        <strain evidence="10 11">NCTC9962</strain>
    </source>
</reference>
<dbReference type="GO" id="GO:0043094">
    <property type="term" value="P:metabolic compound salvage"/>
    <property type="evidence" value="ECO:0007669"/>
    <property type="project" value="UniProtKB-UniRule"/>
</dbReference>
<comment type="catalytic activity">
    <reaction evidence="7">
        <text>alpha-D-ribose 1-phosphate = D-ribose 5-phosphate</text>
        <dbReference type="Rhea" id="RHEA:18793"/>
        <dbReference type="ChEBI" id="CHEBI:57720"/>
        <dbReference type="ChEBI" id="CHEBI:78346"/>
        <dbReference type="EC" id="5.4.2.7"/>
    </reaction>
</comment>
<comment type="cofactor">
    <cofactor evidence="1 7">
        <name>Mn(2+)</name>
        <dbReference type="ChEBI" id="CHEBI:29035"/>
    </cofactor>
</comment>
<dbReference type="CDD" id="cd16009">
    <property type="entry name" value="PPM"/>
    <property type="match status" value="1"/>
</dbReference>
<dbReference type="NCBIfam" id="TIGR01696">
    <property type="entry name" value="deoB"/>
    <property type="match status" value="1"/>
</dbReference>
<dbReference type="Gene3D" id="3.40.720.10">
    <property type="entry name" value="Alkaline Phosphatase, subunit A"/>
    <property type="match status" value="1"/>
</dbReference>
<evidence type="ECO:0000256" key="2">
    <source>
        <dbReference type="ARBA" id="ARBA00010373"/>
    </source>
</evidence>
<dbReference type="GO" id="GO:0009117">
    <property type="term" value="P:nucleotide metabolic process"/>
    <property type="evidence" value="ECO:0007669"/>
    <property type="project" value="UniProtKB-UniRule"/>
</dbReference>
<feature type="binding site" evidence="7">
    <location>
        <position position="348"/>
    </location>
    <ligand>
        <name>Mn(2+)</name>
        <dbReference type="ChEBI" id="CHEBI:29035"/>
        <label>1</label>
    </ligand>
</feature>
<dbReference type="InterPro" id="IPR017850">
    <property type="entry name" value="Alkaline_phosphatase_core_sf"/>
</dbReference>
<proteinExistence type="inferred from homology"/>
<evidence type="ECO:0000313" key="10">
    <source>
        <dbReference type="EMBL" id="STL25332.1"/>
    </source>
</evidence>
<comment type="pathway">
    <text evidence="7">Carbohydrate degradation; 2-deoxy-D-ribose 1-phosphate degradation; D-glyceraldehyde 3-phosphate and acetaldehyde from 2-deoxy-alpha-D-ribose 1-phosphate: step 1/2.</text>
</comment>
<dbReference type="SUPFAM" id="SSF53649">
    <property type="entry name" value="Alkaline phosphatase-like"/>
    <property type="match status" value="1"/>
</dbReference>
<dbReference type="Pfam" id="PF01676">
    <property type="entry name" value="Metalloenzyme"/>
    <property type="match status" value="1"/>
</dbReference>
<dbReference type="GO" id="GO:0005829">
    <property type="term" value="C:cytosol"/>
    <property type="evidence" value="ECO:0007669"/>
    <property type="project" value="TreeGrafter"/>
</dbReference>
<comment type="subcellular location">
    <subcellularLocation>
        <location evidence="7">Cytoplasm</location>
    </subcellularLocation>
</comment>
<evidence type="ECO:0000256" key="3">
    <source>
        <dbReference type="ARBA" id="ARBA00022490"/>
    </source>
</evidence>
<dbReference type="GO" id="GO:0006018">
    <property type="term" value="P:2-deoxyribose 1-phosphate catabolic process"/>
    <property type="evidence" value="ECO:0007669"/>
    <property type="project" value="UniProtKB-UniRule"/>
</dbReference>
<dbReference type="GO" id="GO:0000287">
    <property type="term" value="F:magnesium ion binding"/>
    <property type="evidence" value="ECO:0007669"/>
    <property type="project" value="UniProtKB-UniRule"/>
</dbReference>
<evidence type="ECO:0000256" key="8">
    <source>
        <dbReference type="NCBIfam" id="TIGR01696"/>
    </source>
</evidence>
<dbReference type="Proteomes" id="UP000254052">
    <property type="component" value="Unassembled WGS sequence"/>
</dbReference>
<dbReference type="GO" id="GO:0006015">
    <property type="term" value="P:5-phosphoribose 1-diphosphate biosynthetic process"/>
    <property type="evidence" value="ECO:0007669"/>
    <property type="project" value="UniProtKB-UniPathway"/>
</dbReference>
<dbReference type="Gene3D" id="3.30.70.1250">
    <property type="entry name" value="Phosphopentomutase"/>
    <property type="match status" value="1"/>
</dbReference>
<dbReference type="EMBL" id="UGED01000005">
    <property type="protein sequence ID" value="STL25332.1"/>
    <property type="molecule type" value="Genomic_DNA"/>
</dbReference>
<gene>
    <name evidence="10" type="primary">deoB_2</name>
    <name evidence="7" type="synonym">deoB</name>
    <name evidence="10" type="ORF">NCTC9962_01453</name>
</gene>
<dbReference type="GO" id="GO:0008973">
    <property type="term" value="F:phosphopentomutase activity"/>
    <property type="evidence" value="ECO:0007669"/>
    <property type="project" value="UniProtKB-UniRule"/>
</dbReference>
<evidence type="ECO:0000256" key="4">
    <source>
        <dbReference type="ARBA" id="ARBA00022723"/>
    </source>
</evidence>
<comment type="caution">
    <text evidence="7">Lacks conserved residue(s) required for the propagation of feature annotation.</text>
</comment>
<keyword evidence="4 7" id="KW-0479">Metal-binding</keyword>
<name>A0A377ANT4_ECOLX</name>
<dbReference type="PANTHER" id="PTHR21110">
    <property type="entry name" value="PHOSPHOPENTOMUTASE"/>
    <property type="match status" value="1"/>
</dbReference>
<feature type="domain" description="Metalloenzyme" evidence="9">
    <location>
        <begin position="2"/>
        <end position="355"/>
    </location>
</feature>
<evidence type="ECO:0000256" key="6">
    <source>
        <dbReference type="ARBA" id="ARBA00023235"/>
    </source>
</evidence>
<evidence type="ECO:0000259" key="9">
    <source>
        <dbReference type="Pfam" id="PF01676"/>
    </source>
</evidence>
<feature type="binding site" evidence="7">
    <location>
        <position position="10"/>
    </location>
    <ligand>
        <name>Mn(2+)</name>
        <dbReference type="ChEBI" id="CHEBI:29035"/>
        <label>1</label>
    </ligand>
</feature>
<keyword evidence="3 7" id="KW-0963">Cytoplasm</keyword>
<evidence type="ECO:0000313" key="11">
    <source>
        <dbReference type="Proteomes" id="UP000254052"/>
    </source>
</evidence>
<dbReference type="EC" id="5.4.2.7" evidence="7 8"/>
<keyword evidence="5 7" id="KW-0464">Manganese</keyword>
<dbReference type="FunFam" id="3.30.70.1250:FF:000001">
    <property type="entry name" value="Phosphopentomutase"/>
    <property type="match status" value="1"/>
</dbReference>
<feature type="binding site" evidence="7">
    <location>
        <position position="347"/>
    </location>
    <ligand>
        <name>Mn(2+)</name>
        <dbReference type="ChEBI" id="CHEBI:29035"/>
        <label>1</label>
    </ligand>
</feature>
<comment type="function">
    <text evidence="7">Isomerase that catalyzes the conversion of deoxy-ribose 1-phosphate (dRib-1-P) and ribose 1-phosphate (Rib-1-P) to deoxy-ribose 5-phosphate (dRib-5-P) and ribose 5-phosphate (Rib-5-P), respectively.</text>
</comment>
<keyword evidence="6 7" id="KW-0413">Isomerase</keyword>
<dbReference type="PANTHER" id="PTHR21110:SF0">
    <property type="entry name" value="PHOSPHOPENTOMUTASE"/>
    <property type="match status" value="1"/>
</dbReference>
<protein>
    <recommendedName>
        <fullName evidence="7 8">Phosphopentomutase</fullName>
        <ecNumber evidence="7 8">5.4.2.7</ecNumber>
    </recommendedName>
    <alternativeName>
        <fullName evidence="7">Phosphodeoxyribomutase</fullName>
    </alternativeName>
</protein>
<dbReference type="UniPathway" id="UPA00087">
    <property type="reaction ID" value="UER00173"/>
</dbReference>
<organism evidence="10 11">
    <name type="scientific">Escherichia coli</name>
    <dbReference type="NCBI Taxonomy" id="562"/>
    <lineage>
        <taxon>Bacteria</taxon>
        <taxon>Pseudomonadati</taxon>
        <taxon>Pseudomonadota</taxon>
        <taxon>Gammaproteobacteria</taxon>
        <taxon>Enterobacterales</taxon>
        <taxon>Enterobacteriaceae</taxon>
        <taxon>Escherichia</taxon>
    </lineage>
</organism>
<dbReference type="PIRSF" id="PIRSF001491">
    <property type="entry name" value="Ppentomutase"/>
    <property type="match status" value="1"/>
</dbReference>